<keyword evidence="2" id="KW-1185">Reference proteome</keyword>
<sequence>MPEKYWPETIILWGAGATKSLGLHATSELIELVFKTIQNDFSFLKGKDKHLAKYFKKLITYDLVEDEKLAEIYDLKALEIIMNTNTKFNIHDLFTMMDQLINNNKGFNAFFEGKAKFLRVERIRGAKRCLVLIIEELERISVQDKPGYFDKSKIEPYFKLSKILTQLMVEEAKEFDKRGYKRDTRKFYLYSYGIISFNWDPVLLWNLYNAHKEENIKKIELHDGITLQLFNDFGTQVAIDRRNSNDSEIYYGIDESTCKGVNDDNYPSRILREGKLLFPHGMFGSRICPECGKSILSFSENCSRLSTEAFGPSILKELQKNWNYKTEKEKMYKRGAIECPYCGQITYPYDMPIIMQTLEKDTNILSLYEIKMEMGLLMKNAKHIVFLGYSLPMDDIMVKTFFMSSIAANDKKNLKCTVINHDKNYIGSEKWLEGKDIINYINNSQNKSTVQCIKNICNMFDIQNVRVSLKGIPDIFMENGNCSMEKVIDLLYPKKYFKEGFPIKR</sequence>
<reference evidence="1 2" key="1">
    <citation type="submission" date="2021-03" db="EMBL/GenBank/DDBJ databases">
        <title>Genomic Encyclopedia of Type Strains, Phase IV (KMG-IV): sequencing the most valuable type-strain genomes for metagenomic binning, comparative biology and taxonomic classification.</title>
        <authorList>
            <person name="Goeker M."/>
        </authorList>
    </citation>
    <scope>NUCLEOTIDE SEQUENCE [LARGE SCALE GENOMIC DNA]</scope>
    <source>
        <strain evidence="1 2">DSM 28783</strain>
    </source>
</reference>
<gene>
    <name evidence="1" type="ORF">J2Z42_002624</name>
</gene>
<dbReference type="Proteomes" id="UP001519307">
    <property type="component" value="Unassembled WGS sequence"/>
</dbReference>
<dbReference type="RefSeq" id="WP_209703154.1">
    <property type="nucleotide sequence ID" value="NZ_JAGGLM010000025.1"/>
</dbReference>
<dbReference type="EMBL" id="JAGGLM010000025">
    <property type="protein sequence ID" value="MBP2033911.1"/>
    <property type="molecule type" value="Genomic_DNA"/>
</dbReference>
<name>A0ABS4KWM2_9CLOT</name>
<evidence type="ECO:0000313" key="2">
    <source>
        <dbReference type="Proteomes" id="UP001519307"/>
    </source>
</evidence>
<proteinExistence type="predicted"/>
<evidence type="ECO:0000313" key="1">
    <source>
        <dbReference type="EMBL" id="MBP2033911.1"/>
    </source>
</evidence>
<protein>
    <submittedName>
        <fullName evidence="1">Uncharacterized protein YdhG (YjbR/CyaY superfamily)/ribosomal protein S27AE</fullName>
    </submittedName>
</protein>
<comment type="caution">
    <text evidence="1">The sequence shown here is derived from an EMBL/GenBank/DDBJ whole genome shotgun (WGS) entry which is preliminary data.</text>
</comment>
<organism evidence="1 2">
    <name type="scientific">Clostridium algifaecis</name>
    <dbReference type="NCBI Taxonomy" id="1472040"/>
    <lineage>
        <taxon>Bacteria</taxon>
        <taxon>Bacillati</taxon>
        <taxon>Bacillota</taxon>
        <taxon>Clostridia</taxon>
        <taxon>Eubacteriales</taxon>
        <taxon>Clostridiaceae</taxon>
        <taxon>Clostridium</taxon>
    </lineage>
</organism>
<accession>A0ABS4KWM2</accession>